<dbReference type="OrthoDB" id="5074668at2"/>
<dbReference type="InterPro" id="IPR036689">
    <property type="entry name" value="ESAT-6-like_sf"/>
</dbReference>
<protein>
    <recommendedName>
        <fullName evidence="3">ESAT-6-like protein</fullName>
    </recommendedName>
</protein>
<proteinExistence type="predicted"/>
<sequence>MDLKVDPDLLAEAAASTAASAASIVETLDSLSGSARDLQSRWDGEAQNAFTRRSSALDAQWRLHAGTLRLAAERAARLADEYRQADSDGARAVLGL</sequence>
<organism evidence="1 2">
    <name type="scientific">Microbacterium foliorum</name>
    <dbReference type="NCBI Taxonomy" id="104336"/>
    <lineage>
        <taxon>Bacteria</taxon>
        <taxon>Bacillati</taxon>
        <taxon>Actinomycetota</taxon>
        <taxon>Actinomycetes</taxon>
        <taxon>Micrococcales</taxon>
        <taxon>Microbacteriaceae</taxon>
        <taxon>Microbacterium</taxon>
    </lineage>
</organism>
<accession>A0A4Y5YNK5</accession>
<dbReference type="Proteomes" id="UP000316125">
    <property type="component" value="Chromosome"/>
</dbReference>
<evidence type="ECO:0000313" key="2">
    <source>
        <dbReference type="Proteomes" id="UP000316125"/>
    </source>
</evidence>
<dbReference type="Gene3D" id="1.10.287.1060">
    <property type="entry name" value="ESAT-6-like"/>
    <property type="match status" value="1"/>
</dbReference>
<dbReference type="AlphaFoldDB" id="A0A4Y5YNK5"/>
<dbReference type="EMBL" id="CP041040">
    <property type="protein sequence ID" value="QDE34126.1"/>
    <property type="molecule type" value="Genomic_DNA"/>
</dbReference>
<name>A0A4Y5YNK5_9MICO</name>
<dbReference type="InterPro" id="IPR010310">
    <property type="entry name" value="T7SS_ESAT-6-like"/>
</dbReference>
<dbReference type="SUPFAM" id="SSF140453">
    <property type="entry name" value="EsxAB dimer-like"/>
    <property type="match status" value="1"/>
</dbReference>
<gene>
    <name evidence="1" type="ORF">FIV50_04565</name>
</gene>
<evidence type="ECO:0000313" key="1">
    <source>
        <dbReference type="EMBL" id="QDE34126.1"/>
    </source>
</evidence>
<dbReference type="RefSeq" id="WP_140036399.1">
    <property type="nucleotide sequence ID" value="NZ_CP041040.1"/>
</dbReference>
<dbReference type="Pfam" id="PF06013">
    <property type="entry name" value="WXG100"/>
    <property type="match status" value="1"/>
</dbReference>
<reference evidence="1 2" key="1">
    <citation type="submission" date="2019-06" db="EMBL/GenBank/DDBJ databases">
        <title>Complete genome of Microbacterium foliorum M2.</title>
        <authorList>
            <person name="Cao G."/>
        </authorList>
    </citation>
    <scope>NUCLEOTIDE SEQUENCE [LARGE SCALE GENOMIC DNA]</scope>
    <source>
        <strain evidence="1 2">M2</strain>
    </source>
</reference>
<evidence type="ECO:0008006" key="3">
    <source>
        <dbReference type="Google" id="ProtNLM"/>
    </source>
</evidence>